<dbReference type="GO" id="GO:0003723">
    <property type="term" value="F:RNA binding"/>
    <property type="evidence" value="ECO:0007669"/>
    <property type="project" value="InterPro"/>
</dbReference>
<dbReference type="Gene3D" id="3.30.190.20">
    <property type="match status" value="1"/>
</dbReference>
<dbReference type="Pfam" id="PF00687">
    <property type="entry name" value="Ribosomal_L1"/>
    <property type="match status" value="1"/>
</dbReference>
<proteinExistence type="inferred from homology"/>
<dbReference type="InterPro" id="IPR002143">
    <property type="entry name" value="Ribosomal_uL1"/>
</dbReference>
<dbReference type="InterPro" id="IPR028364">
    <property type="entry name" value="Ribosomal_uL1/biogenesis"/>
</dbReference>
<evidence type="ECO:0000256" key="3">
    <source>
        <dbReference type="ARBA" id="ARBA00023274"/>
    </source>
</evidence>
<accession>A0A9C6T7B3</accession>
<keyword evidence="2" id="KW-0689">Ribosomal protein</keyword>
<evidence type="ECO:0000256" key="1">
    <source>
        <dbReference type="ARBA" id="ARBA00010531"/>
    </source>
</evidence>
<evidence type="ECO:0000256" key="2">
    <source>
        <dbReference type="ARBA" id="ARBA00022980"/>
    </source>
</evidence>
<name>A0A9C6T7B3_DROAB</name>
<reference evidence="6" key="1">
    <citation type="submission" date="2025-08" db="UniProtKB">
        <authorList>
            <consortium name="RefSeq"/>
        </authorList>
    </citation>
    <scope>IDENTIFICATION</scope>
    <source>
        <strain evidence="6">15112-1751.03</strain>
        <tissue evidence="6">Whole Adult</tissue>
    </source>
</reference>
<organism evidence="5 6">
    <name type="scientific">Drosophila albomicans</name>
    <name type="common">Fruit fly</name>
    <dbReference type="NCBI Taxonomy" id="7291"/>
    <lineage>
        <taxon>Eukaryota</taxon>
        <taxon>Metazoa</taxon>
        <taxon>Ecdysozoa</taxon>
        <taxon>Arthropoda</taxon>
        <taxon>Hexapoda</taxon>
        <taxon>Insecta</taxon>
        <taxon>Pterygota</taxon>
        <taxon>Neoptera</taxon>
        <taxon>Endopterygota</taxon>
        <taxon>Diptera</taxon>
        <taxon>Brachycera</taxon>
        <taxon>Muscomorpha</taxon>
        <taxon>Ephydroidea</taxon>
        <taxon>Drosophilidae</taxon>
        <taxon>Drosophila</taxon>
    </lineage>
</organism>
<dbReference type="OrthoDB" id="10251727at2759"/>
<dbReference type="AlphaFoldDB" id="A0A9C6T7B3"/>
<keyword evidence="3" id="KW-0687">Ribonucleoprotein</keyword>
<dbReference type="GO" id="GO:0003735">
    <property type="term" value="F:structural constituent of ribosome"/>
    <property type="evidence" value="ECO:0007669"/>
    <property type="project" value="InterPro"/>
</dbReference>
<evidence type="ECO:0000313" key="6">
    <source>
        <dbReference type="RefSeq" id="XP_051862803.1"/>
    </source>
</evidence>
<dbReference type="Gene3D" id="3.40.50.790">
    <property type="match status" value="1"/>
</dbReference>
<evidence type="ECO:0000256" key="4">
    <source>
        <dbReference type="ARBA" id="ARBA00035241"/>
    </source>
</evidence>
<dbReference type="GO" id="GO:0015934">
    <property type="term" value="C:large ribosomal subunit"/>
    <property type="evidence" value="ECO:0007669"/>
    <property type="project" value="InterPro"/>
</dbReference>
<dbReference type="SUPFAM" id="SSF56808">
    <property type="entry name" value="Ribosomal protein L1"/>
    <property type="match status" value="1"/>
</dbReference>
<dbReference type="Proteomes" id="UP000515160">
    <property type="component" value="Chromosome 2R"/>
</dbReference>
<protein>
    <recommendedName>
        <fullName evidence="4">Large ribosomal subunit protein uL1</fullName>
    </recommendedName>
</protein>
<keyword evidence="5" id="KW-1185">Reference proteome</keyword>
<dbReference type="InterPro" id="IPR016095">
    <property type="entry name" value="Ribosomal_uL1_3-a/b-sand"/>
</dbReference>
<dbReference type="InterPro" id="IPR023674">
    <property type="entry name" value="Ribosomal_uL1-like"/>
</dbReference>
<dbReference type="PIRSF" id="PIRSF002155">
    <property type="entry name" value="Ribosomal_L1"/>
    <property type="match status" value="1"/>
</dbReference>
<comment type="similarity">
    <text evidence="1">Belongs to the universal ribosomal protein uL1 family.</text>
</comment>
<dbReference type="RefSeq" id="XP_051862803.1">
    <property type="nucleotide sequence ID" value="XM_052006843.1"/>
</dbReference>
<dbReference type="GO" id="GO:0006412">
    <property type="term" value="P:translation"/>
    <property type="evidence" value="ECO:0007669"/>
    <property type="project" value="InterPro"/>
</dbReference>
<dbReference type="GeneID" id="117575016"/>
<gene>
    <name evidence="6" type="primary">LOC117575016</name>
</gene>
<sequence>MAFNPGVYEAVNKLLATPKPKYPYKYKNVELHVNLKNHSHAYFHRSIRLSHSIRTKLNVCVLGDELHCAEAIKNGIHCIKANIIFKPKKTVEYYMKKIIMTYDAFLISDSLCAQMPSKMAVQFFRANKIRRLLSHDKPMMEKIEELKYTINFKLINSRKLSTVIGNLRLTPEELNDNIITAIRFLVPQLKGKWGNIESIYIKTPEGEPHLVF</sequence>
<evidence type="ECO:0000313" key="5">
    <source>
        <dbReference type="Proteomes" id="UP000515160"/>
    </source>
</evidence>